<sequence length="288" mass="33225">MKLFLFLTFSYLPTAVWAGGYQGCLERILLFQAYQIDQLNDEPDRTIGYKCTKWNDESKSCSGVWQACRPKRNGATQCNYDELIVHLGKTNVAKGWSVLDDKGNLDVKETALATYRRYAERPKAPSAPLIPNFPPFVAMKEAYEWNDFIIRLNKKVNDTYKSKRDDRNKHLWEAFDSTGELIRVAHAGDHGPYLYNAAHEILGEFMVVHKQKLGKNPLTDADWETVDWRETAVQAKARGVPEVDKKIKGFLAKFYHGTTTEYERARKHYQVIKSYKRMAASTIKCRKK</sequence>
<gene>
    <name evidence="2" type="ORF">MFIFM68171_07254</name>
</gene>
<feature type="signal peptide" evidence="1">
    <location>
        <begin position="1"/>
        <end position="18"/>
    </location>
</feature>
<reference evidence="2 3" key="1">
    <citation type="submission" date="2024-09" db="EMBL/GenBank/DDBJ databases">
        <title>Itraconazole resistance in Madurella fahalii resulting from another homologue of gene encoding cytochrome P450 14-alpha sterol demethylase (CYP51).</title>
        <authorList>
            <person name="Yoshioka I."/>
            <person name="Fahal A.H."/>
            <person name="Kaneko S."/>
            <person name="Yaguchi T."/>
        </authorList>
    </citation>
    <scope>NUCLEOTIDE SEQUENCE [LARGE SCALE GENOMIC DNA]</scope>
    <source>
        <strain evidence="2 3">IFM 68171</strain>
    </source>
</reference>
<proteinExistence type="predicted"/>
<keyword evidence="3" id="KW-1185">Reference proteome</keyword>
<keyword evidence="1" id="KW-0732">Signal</keyword>
<organism evidence="2 3">
    <name type="scientific">Madurella fahalii</name>
    <dbReference type="NCBI Taxonomy" id="1157608"/>
    <lineage>
        <taxon>Eukaryota</taxon>
        <taxon>Fungi</taxon>
        <taxon>Dikarya</taxon>
        <taxon>Ascomycota</taxon>
        <taxon>Pezizomycotina</taxon>
        <taxon>Sordariomycetes</taxon>
        <taxon>Sordariomycetidae</taxon>
        <taxon>Sordariales</taxon>
        <taxon>Sordariales incertae sedis</taxon>
        <taxon>Madurella</taxon>
    </lineage>
</organism>
<accession>A0ABQ0GH20</accession>
<dbReference type="Proteomes" id="UP001628179">
    <property type="component" value="Unassembled WGS sequence"/>
</dbReference>
<feature type="chain" id="PRO_5046535640" evidence="1">
    <location>
        <begin position="19"/>
        <end position="288"/>
    </location>
</feature>
<evidence type="ECO:0000313" key="2">
    <source>
        <dbReference type="EMBL" id="GAB1317044.1"/>
    </source>
</evidence>
<evidence type="ECO:0000313" key="3">
    <source>
        <dbReference type="Proteomes" id="UP001628179"/>
    </source>
</evidence>
<dbReference type="EMBL" id="BAAFSV010000004">
    <property type="protein sequence ID" value="GAB1317044.1"/>
    <property type="molecule type" value="Genomic_DNA"/>
</dbReference>
<name>A0ABQ0GH20_9PEZI</name>
<evidence type="ECO:0000256" key="1">
    <source>
        <dbReference type="SAM" id="SignalP"/>
    </source>
</evidence>
<dbReference type="RefSeq" id="XP_070918775.1">
    <property type="nucleotide sequence ID" value="XM_071062674.1"/>
</dbReference>
<dbReference type="GeneID" id="98177997"/>
<protein>
    <submittedName>
        <fullName evidence="2">Uncharacterized protein</fullName>
    </submittedName>
</protein>
<comment type="caution">
    <text evidence="2">The sequence shown here is derived from an EMBL/GenBank/DDBJ whole genome shotgun (WGS) entry which is preliminary data.</text>
</comment>